<dbReference type="RefSeq" id="WP_166214557.1">
    <property type="nucleotide sequence ID" value="NZ_CP088285.1"/>
</dbReference>
<proteinExistence type="predicted"/>
<feature type="chain" id="PRO_5037570750" description="Cytochrome c domain-containing protein" evidence="1">
    <location>
        <begin position="20"/>
        <end position="396"/>
    </location>
</feature>
<reference evidence="2" key="1">
    <citation type="submission" date="2020-06" db="EMBL/GenBank/DDBJ databases">
        <title>Whole Genome Sequence of Bradyrhizobium sp. Strain 1S1.</title>
        <authorList>
            <person name="Bromfield E.S.P."/>
            <person name="Cloutier S."/>
        </authorList>
    </citation>
    <scope>NUCLEOTIDE SEQUENCE [LARGE SCALE GENOMIC DNA]</scope>
    <source>
        <strain evidence="2">1S1</strain>
    </source>
</reference>
<evidence type="ECO:0008006" key="3">
    <source>
        <dbReference type="Google" id="ProtNLM"/>
    </source>
</evidence>
<evidence type="ECO:0000256" key="1">
    <source>
        <dbReference type="SAM" id="SignalP"/>
    </source>
</evidence>
<sequence length="396" mass="44159">MYRLVPFFISAPFNSPAFSRLFMVLTAVCFASGTPAQSEPYDIPQDTAAAINRPDEYAWKLFVALNWPADVTRRAASPTAKFGADGPVVWETWKNARGEVFRSDGKDPGDWLDQPAVVASRNAADVDPRPLQQIARDNQLGIFQPAFDPLAAINQINETRLNKEAYEFVRSKTLYNRDGQNALAKAGELTISFPLPAKEIKAQWRVISEADKPRYHWTTLRQGTTTIIFGLTALHITTKDLPNWFWATFEHVDNPTRPGNEPWMLESRDSFSCPTAPYNCNLAPSGIGLQGTKWAFFRLRGTQTDFVDSRGNITLLANSQPEGGFQKSSSCITCHARATIGASGNDRLQVFMPNGESANGPPDSNWFITKDANGKSILRYTQLDFVWSLFRALPKQ</sequence>
<dbReference type="EMBL" id="JAAOLE020000001">
    <property type="protein sequence ID" value="NVI48086.1"/>
    <property type="molecule type" value="Genomic_DNA"/>
</dbReference>
<keyword evidence="1" id="KW-0732">Signal</keyword>
<gene>
    <name evidence="2" type="ORF">HAP48_035110</name>
</gene>
<name>A0A974A372_9BRAD</name>
<feature type="signal peptide" evidence="1">
    <location>
        <begin position="1"/>
        <end position="19"/>
    </location>
</feature>
<comment type="caution">
    <text evidence="2">The sequence shown here is derived from an EMBL/GenBank/DDBJ whole genome shotgun (WGS) entry which is preliminary data.</text>
</comment>
<evidence type="ECO:0000313" key="2">
    <source>
        <dbReference type="EMBL" id="NVI48086.1"/>
    </source>
</evidence>
<accession>A0A974A372</accession>
<organism evidence="2">
    <name type="scientific">Bradyrhizobium septentrionale</name>
    <dbReference type="NCBI Taxonomy" id="1404411"/>
    <lineage>
        <taxon>Bacteria</taxon>
        <taxon>Pseudomonadati</taxon>
        <taxon>Pseudomonadota</taxon>
        <taxon>Alphaproteobacteria</taxon>
        <taxon>Hyphomicrobiales</taxon>
        <taxon>Nitrobacteraceae</taxon>
        <taxon>Bradyrhizobium</taxon>
    </lineage>
</organism>
<protein>
    <recommendedName>
        <fullName evidence="3">Cytochrome c domain-containing protein</fullName>
    </recommendedName>
</protein>
<dbReference type="AlphaFoldDB" id="A0A974A372"/>